<evidence type="ECO:0000313" key="10">
    <source>
        <dbReference type="Proteomes" id="UP000182259"/>
    </source>
</evidence>
<evidence type="ECO:0000256" key="5">
    <source>
        <dbReference type="ARBA" id="ARBA00023136"/>
    </source>
</evidence>
<dbReference type="InterPro" id="IPR003807">
    <property type="entry name" value="DUF202"/>
</dbReference>
<evidence type="ECO:0000256" key="6">
    <source>
        <dbReference type="SAM" id="MobiDB-lite"/>
    </source>
</evidence>
<sequence length="183" mass="20585">MDSRIASSHNSYDPSIASENNSVVEFSPQLVPQEEQPAPGPTDSYFPFSHIIDITLSEPRDVLQSERTYLSFIRFSVSLYFTAIGMILGFRLLSSDGPTHGTHPGFNKTLFNHIIAYLLIFLSFATLLVCAINYFKTVRRYSQRRIHTYAASNTIIIACVTAIVVALIAINISMIVERYKQDQ</sequence>
<protein>
    <submittedName>
        <fullName evidence="9">CIC11C00000003477</fullName>
    </submittedName>
</protein>
<accession>A0A1L0BZT1</accession>
<dbReference type="Pfam" id="PF02656">
    <property type="entry name" value="DUF202"/>
    <property type="match status" value="1"/>
</dbReference>
<feature type="transmembrane region" description="Helical" evidence="7">
    <location>
        <begin position="155"/>
        <end position="176"/>
    </location>
</feature>
<feature type="transmembrane region" description="Helical" evidence="7">
    <location>
        <begin position="72"/>
        <end position="94"/>
    </location>
</feature>
<evidence type="ECO:0000259" key="8">
    <source>
        <dbReference type="Pfam" id="PF02656"/>
    </source>
</evidence>
<dbReference type="InterPro" id="IPR052053">
    <property type="entry name" value="IM_YidH-like"/>
</dbReference>
<dbReference type="EMBL" id="LT635767">
    <property type="protein sequence ID" value="SGZ55930.1"/>
    <property type="molecule type" value="Genomic_DNA"/>
</dbReference>
<feature type="domain" description="DUF202" evidence="8">
    <location>
        <begin position="60"/>
        <end position="140"/>
    </location>
</feature>
<dbReference type="AlphaFoldDB" id="A0A1L0BZT1"/>
<proteinExistence type="predicted"/>
<evidence type="ECO:0000256" key="1">
    <source>
        <dbReference type="ARBA" id="ARBA00004651"/>
    </source>
</evidence>
<dbReference type="PANTHER" id="PTHR34187">
    <property type="entry name" value="FGR18P"/>
    <property type="match status" value="1"/>
</dbReference>
<dbReference type="GO" id="GO:0005886">
    <property type="term" value="C:plasma membrane"/>
    <property type="evidence" value="ECO:0007669"/>
    <property type="project" value="UniProtKB-SubCell"/>
</dbReference>
<feature type="region of interest" description="Disordered" evidence="6">
    <location>
        <begin position="1"/>
        <end position="20"/>
    </location>
</feature>
<evidence type="ECO:0000256" key="4">
    <source>
        <dbReference type="ARBA" id="ARBA00022989"/>
    </source>
</evidence>
<dbReference type="PANTHER" id="PTHR34187:SF2">
    <property type="entry name" value="DUF202 DOMAIN-CONTAINING PROTEIN"/>
    <property type="match status" value="1"/>
</dbReference>
<reference evidence="10" key="1">
    <citation type="submission" date="2016-10" db="EMBL/GenBank/DDBJ databases">
        <authorList>
            <person name="Geijer C."/>
            <person name="Jareborg N."/>
            <person name="Dainat J."/>
        </authorList>
    </citation>
    <scope>NUCLEOTIDE SEQUENCE [LARGE SCALE GENOMIC DNA]</scope>
    <source>
        <strain evidence="10">PYCC 4715</strain>
    </source>
</reference>
<feature type="transmembrane region" description="Helical" evidence="7">
    <location>
        <begin position="114"/>
        <end position="135"/>
    </location>
</feature>
<keyword evidence="5 7" id="KW-0472">Membrane</keyword>
<evidence type="ECO:0000256" key="2">
    <source>
        <dbReference type="ARBA" id="ARBA00022475"/>
    </source>
</evidence>
<keyword evidence="4 7" id="KW-1133">Transmembrane helix</keyword>
<name>A0A1L0BZT1_9ASCO</name>
<comment type="subcellular location">
    <subcellularLocation>
        <location evidence="1">Cell membrane</location>
        <topology evidence="1">Multi-pass membrane protein</topology>
    </subcellularLocation>
</comment>
<keyword evidence="3 7" id="KW-0812">Transmembrane</keyword>
<dbReference type="Proteomes" id="UP000182259">
    <property type="component" value="Chromosome IV"/>
</dbReference>
<evidence type="ECO:0000256" key="3">
    <source>
        <dbReference type="ARBA" id="ARBA00022692"/>
    </source>
</evidence>
<evidence type="ECO:0000256" key="7">
    <source>
        <dbReference type="SAM" id="Phobius"/>
    </source>
</evidence>
<evidence type="ECO:0000313" key="9">
    <source>
        <dbReference type="EMBL" id="SGZ55930.1"/>
    </source>
</evidence>
<organism evidence="9 10">
    <name type="scientific">Sungouiella intermedia</name>
    <dbReference type="NCBI Taxonomy" id="45354"/>
    <lineage>
        <taxon>Eukaryota</taxon>
        <taxon>Fungi</taxon>
        <taxon>Dikarya</taxon>
        <taxon>Ascomycota</taxon>
        <taxon>Saccharomycotina</taxon>
        <taxon>Pichiomycetes</taxon>
        <taxon>Metschnikowiaceae</taxon>
        <taxon>Sungouiella</taxon>
    </lineage>
</organism>
<gene>
    <name evidence="9" type="ORF">SAMEA4029009_CIC11G00000003477</name>
</gene>
<keyword evidence="2" id="KW-1003">Cell membrane</keyword>